<dbReference type="PANTHER" id="PTHR45779:SF3">
    <property type="entry name" value="PEPTIDYL-PROLYL CIS-TRANS ISOMERASE FKBP2"/>
    <property type="match status" value="1"/>
</dbReference>
<evidence type="ECO:0000256" key="5">
    <source>
        <dbReference type="PROSITE-ProRule" id="PRU00277"/>
    </source>
</evidence>
<sequence>WQGRLEDGSQFDSSLSRGQPFVFSLGTGQVIKGWDQG</sequence>
<evidence type="ECO:0000256" key="1">
    <source>
        <dbReference type="ARBA" id="ARBA00000971"/>
    </source>
</evidence>
<feature type="domain" description="PPIase FKBP-type" evidence="6">
    <location>
        <begin position="1"/>
        <end position="37"/>
    </location>
</feature>
<dbReference type="PANTHER" id="PTHR45779">
    <property type="entry name" value="PEPTIDYLPROLYL ISOMERASE"/>
    <property type="match status" value="1"/>
</dbReference>
<reference evidence="8" key="1">
    <citation type="journal article" date="2013" name="Nat. Genet.">
        <title>The duck genome and transcriptome provide insight into an avian influenza virus reservoir species.</title>
        <authorList>
            <person name="Huang Y."/>
            <person name="Li Y."/>
            <person name="Burt D.W."/>
            <person name="Chen H."/>
            <person name="Zhang Y."/>
            <person name="Qian W."/>
            <person name="Kim H."/>
            <person name="Gan S."/>
            <person name="Zhao Y."/>
            <person name="Li J."/>
            <person name="Yi K."/>
            <person name="Feng H."/>
            <person name="Zhu P."/>
            <person name="Li B."/>
            <person name="Liu Q."/>
            <person name="Fairley S."/>
            <person name="Magor K.E."/>
            <person name="Du Z."/>
            <person name="Hu X."/>
            <person name="Goodman L."/>
            <person name="Tafer H."/>
            <person name="Vignal A."/>
            <person name="Lee T."/>
            <person name="Kim K.W."/>
            <person name="Sheng Z."/>
            <person name="An Y."/>
            <person name="Searle S."/>
            <person name="Herrero J."/>
            <person name="Groenen M.A."/>
            <person name="Crooijmans R.P."/>
            <person name="Faraut T."/>
            <person name="Cai Q."/>
            <person name="Webster R.G."/>
            <person name="Aldridge J.R."/>
            <person name="Warren W.C."/>
            <person name="Bartschat S."/>
            <person name="Kehr S."/>
            <person name="Marz M."/>
            <person name="Stadler P.F."/>
            <person name="Smith J."/>
            <person name="Kraus R.H."/>
            <person name="Zhao Y."/>
            <person name="Ren L."/>
            <person name="Fei J."/>
            <person name="Morisson M."/>
            <person name="Kaiser P."/>
            <person name="Griffin D.K."/>
            <person name="Rao M."/>
            <person name="Pitel F."/>
            <person name="Wang J."/>
            <person name="Li N."/>
        </authorList>
    </citation>
    <scope>NUCLEOTIDE SEQUENCE [LARGE SCALE GENOMIC DNA]</scope>
</reference>
<evidence type="ECO:0000259" key="6">
    <source>
        <dbReference type="PROSITE" id="PS50059"/>
    </source>
</evidence>
<comment type="catalytic activity">
    <reaction evidence="1 5">
        <text>[protein]-peptidylproline (omega=180) = [protein]-peptidylproline (omega=0)</text>
        <dbReference type="Rhea" id="RHEA:16237"/>
        <dbReference type="Rhea" id="RHEA-COMP:10747"/>
        <dbReference type="Rhea" id="RHEA-COMP:10748"/>
        <dbReference type="ChEBI" id="CHEBI:83833"/>
        <dbReference type="ChEBI" id="CHEBI:83834"/>
        <dbReference type="EC" id="5.2.1.8"/>
    </reaction>
</comment>
<dbReference type="Proteomes" id="UP000296049">
    <property type="component" value="Unassembled WGS sequence"/>
</dbReference>
<keyword evidence="8" id="KW-1185">Reference proteome</keyword>
<evidence type="ECO:0000256" key="4">
    <source>
        <dbReference type="ARBA" id="ARBA00023235"/>
    </source>
</evidence>
<dbReference type="EMBL" id="KB752486">
    <property type="protein sequence ID" value="EOA92970.1"/>
    <property type="molecule type" value="Genomic_DNA"/>
</dbReference>
<keyword evidence="3 5" id="KW-0697">Rotamase</keyword>
<dbReference type="EC" id="5.2.1.8" evidence="2 5"/>
<evidence type="ECO:0000313" key="8">
    <source>
        <dbReference type="Proteomes" id="UP000296049"/>
    </source>
</evidence>
<dbReference type="Pfam" id="PF00254">
    <property type="entry name" value="FKBP_C"/>
    <property type="match status" value="1"/>
</dbReference>
<keyword evidence="4 5" id="KW-0413">Isomerase</keyword>
<dbReference type="GO" id="GO:0005783">
    <property type="term" value="C:endoplasmic reticulum"/>
    <property type="evidence" value="ECO:0007669"/>
    <property type="project" value="TreeGrafter"/>
</dbReference>
<dbReference type="InterPro" id="IPR044609">
    <property type="entry name" value="FKBP2/11"/>
</dbReference>
<evidence type="ECO:0000313" key="7">
    <source>
        <dbReference type="EMBL" id="EOA92970.1"/>
    </source>
</evidence>
<evidence type="ECO:0000256" key="3">
    <source>
        <dbReference type="ARBA" id="ARBA00023110"/>
    </source>
</evidence>
<organism evidence="7 8">
    <name type="scientific">Anas platyrhynchos</name>
    <name type="common">Mallard</name>
    <name type="synonym">Anas boschas</name>
    <dbReference type="NCBI Taxonomy" id="8839"/>
    <lineage>
        <taxon>Eukaryota</taxon>
        <taxon>Metazoa</taxon>
        <taxon>Chordata</taxon>
        <taxon>Craniata</taxon>
        <taxon>Vertebrata</taxon>
        <taxon>Euteleostomi</taxon>
        <taxon>Archelosauria</taxon>
        <taxon>Archosauria</taxon>
        <taxon>Dinosauria</taxon>
        <taxon>Saurischia</taxon>
        <taxon>Theropoda</taxon>
        <taxon>Coelurosauria</taxon>
        <taxon>Aves</taxon>
        <taxon>Neognathae</taxon>
        <taxon>Galloanserae</taxon>
        <taxon>Anseriformes</taxon>
        <taxon>Anatidae</taxon>
        <taxon>Anatinae</taxon>
        <taxon>Anas</taxon>
    </lineage>
</organism>
<protein>
    <recommendedName>
        <fullName evidence="2 5">peptidylprolyl isomerase</fullName>
        <ecNumber evidence="2 5">5.2.1.8</ecNumber>
    </recommendedName>
</protein>
<name>R0J739_ANAPL</name>
<feature type="non-terminal residue" evidence="7">
    <location>
        <position position="37"/>
    </location>
</feature>
<dbReference type="InterPro" id="IPR046357">
    <property type="entry name" value="PPIase_dom_sf"/>
</dbReference>
<feature type="non-terminal residue" evidence="7">
    <location>
        <position position="1"/>
    </location>
</feature>
<dbReference type="Gene3D" id="3.10.50.40">
    <property type="match status" value="1"/>
</dbReference>
<dbReference type="PROSITE" id="PS50059">
    <property type="entry name" value="FKBP_PPIASE"/>
    <property type="match status" value="1"/>
</dbReference>
<dbReference type="InterPro" id="IPR001179">
    <property type="entry name" value="PPIase_FKBP_dom"/>
</dbReference>
<accession>R0J739</accession>
<dbReference type="GO" id="GO:0003755">
    <property type="term" value="F:peptidyl-prolyl cis-trans isomerase activity"/>
    <property type="evidence" value="ECO:0007669"/>
    <property type="project" value="UniProtKB-KW"/>
</dbReference>
<proteinExistence type="predicted"/>
<evidence type="ECO:0000256" key="2">
    <source>
        <dbReference type="ARBA" id="ARBA00013194"/>
    </source>
</evidence>
<dbReference type="SUPFAM" id="SSF54534">
    <property type="entry name" value="FKBP-like"/>
    <property type="match status" value="1"/>
</dbReference>
<gene>
    <name evidence="7" type="ORF">Anapl_18692</name>
</gene>
<dbReference type="AlphaFoldDB" id="R0J739"/>